<accession>A0A8J8WMH3</accession>
<organism evidence="4 5">
    <name type="scientific">Chionoecetes opilio</name>
    <name type="common">Atlantic snow crab</name>
    <name type="synonym">Cancer opilio</name>
    <dbReference type="NCBI Taxonomy" id="41210"/>
    <lineage>
        <taxon>Eukaryota</taxon>
        <taxon>Metazoa</taxon>
        <taxon>Ecdysozoa</taxon>
        <taxon>Arthropoda</taxon>
        <taxon>Crustacea</taxon>
        <taxon>Multicrustacea</taxon>
        <taxon>Malacostraca</taxon>
        <taxon>Eumalacostraca</taxon>
        <taxon>Eucarida</taxon>
        <taxon>Decapoda</taxon>
        <taxon>Pleocyemata</taxon>
        <taxon>Brachyura</taxon>
        <taxon>Eubrachyura</taxon>
        <taxon>Majoidea</taxon>
        <taxon>Majidae</taxon>
        <taxon>Chionoecetes</taxon>
    </lineage>
</organism>
<comment type="caution">
    <text evidence="4">The sequence shown here is derived from an EMBL/GenBank/DDBJ whole genome shotgun (WGS) entry which is preliminary data.</text>
</comment>
<reference evidence="4" key="1">
    <citation type="submission" date="2020-07" db="EMBL/GenBank/DDBJ databases">
        <title>The High-quality genome of the commercially important snow crab, Chionoecetes opilio.</title>
        <authorList>
            <person name="Jeong J.-H."/>
            <person name="Ryu S."/>
        </authorList>
    </citation>
    <scope>NUCLEOTIDE SEQUENCE</scope>
    <source>
        <strain evidence="4">MADBK_172401_WGS</strain>
        <tissue evidence="4">Digestive gland</tissue>
    </source>
</reference>
<dbReference type="GO" id="GO:0003676">
    <property type="term" value="F:nucleic acid binding"/>
    <property type="evidence" value="ECO:0007669"/>
    <property type="project" value="InterPro"/>
</dbReference>
<feature type="region of interest" description="Disordered" evidence="3">
    <location>
        <begin position="72"/>
        <end position="97"/>
    </location>
</feature>
<dbReference type="InterPro" id="IPR003690">
    <property type="entry name" value="MTERF"/>
</dbReference>
<dbReference type="Proteomes" id="UP000770661">
    <property type="component" value="Unassembled WGS sequence"/>
</dbReference>
<dbReference type="InterPro" id="IPR038538">
    <property type="entry name" value="MTERF_sf"/>
</dbReference>
<dbReference type="AlphaFoldDB" id="A0A8J8WMH3"/>
<dbReference type="GO" id="GO:0005759">
    <property type="term" value="C:mitochondrial matrix"/>
    <property type="evidence" value="ECO:0007669"/>
    <property type="project" value="TreeGrafter"/>
</dbReference>
<sequence length="437" mass="50275">MPRMHLLQPCLALASRLWHPAWHPNTLPASLKVVVSGRPLCCGVQGRAQVWHGGCGPVSGVHFHLGAAWTAPSTPETEDRVGEASSDTEPPDDSDSHLAWQTEDFQETAMASSLESAMRTLQNIFALSRQDARHVLSSCCSPAITEWSILQNLHNLHECGIQGQQIYRLPWILTLKSDILCKKLVKIKEPGLFQEHSEGLGFCYLPLERMTTYQKFFRNEAHDFPNHPNRIYYLAERIQVPVELFTERIGKPHRTLSMTIRRLDSMIDMFHQFGLSPVDIVSDLWVFGYSEDKARLRLQRAVELGCTELKPWMFCERYQCGKELLGEHESLFSYLSERLDCDPSLLERVFQSNMVMKKVHISKFSKVLDLLFEEGITARDIRSCMRVFQYSEKRTAARINELKQLGFFPFPLILLCRTPGQFNEILSQHKKRNNWQT</sequence>
<protein>
    <submittedName>
        <fullName evidence="4">Transcription termination factor, mitochondrial</fullName>
    </submittedName>
</protein>
<dbReference type="PANTHER" id="PTHR15437:SF6">
    <property type="entry name" value="TRANSCRIPTION TERMINATION FACTOR, MITOCHONDRIAL"/>
    <property type="match status" value="1"/>
</dbReference>
<dbReference type="EMBL" id="JACEEZ010026182">
    <property type="protein sequence ID" value="KAG0694203.1"/>
    <property type="molecule type" value="Genomic_DNA"/>
</dbReference>
<evidence type="ECO:0000256" key="3">
    <source>
        <dbReference type="SAM" id="MobiDB-lite"/>
    </source>
</evidence>
<evidence type="ECO:0000313" key="5">
    <source>
        <dbReference type="Proteomes" id="UP000770661"/>
    </source>
</evidence>
<keyword evidence="5" id="KW-1185">Reference proteome</keyword>
<evidence type="ECO:0000313" key="4">
    <source>
        <dbReference type="EMBL" id="KAG0694203.1"/>
    </source>
</evidence>
<name>A0A8J8WMH3_CHIOP</name>
<dbReference type="Gene3D" id="1.25.70.10">
    <property type="entry name" value="Transcription termination factor 3, mitochondrial"/>
    <property type="match status" value="1"/>
</dbReference>
<keyword evidence="2" id="KW-0809">Transit peptide</keyword>
<gene>
    <name evidence="4" type="primary">mTTF_0</name>
    <name evidence="4" type="ORF">GWK47_000260</name>
</gene>
<evidence type="ECO:0000256" key="1">
    <source>
        <dbReference type="ARBA" id="ARBA00007692"/>
    </source>
</evidence>
<evidence type="ECO:0000256" key="2">
    <source>
        <dbReference type="ARBA" id="ARBA00022946"/>
    </source>
</evidence>
<proteinExistence type="inferred from homology"/>
<comment type="similarity">
    <text evidence="1">Belongs to the mTERF family.</text>
</comment>
<dbReference type="PANTHER" id="PTHR15437">
    <property type="entry name" value="TRANSCRIPTION TERMINATION FACTOR, MITOCHONDRIAL"/>
    <property type="match status" value="1"/>
</dbReference>
<dbReference type="GO" id="GO:0006393">
    <property type="term" value="P:termination of mitochondrial transcription"/>
    <property type="evidence" value="ECO:0007669"/>
    <property type="project" value="TreeGrafter"/>
</dbReference>
<dbReference type="OrthoDB" id="75923at2759"/>